<proteinExistence type="predicted"/>
<dbReference type="RefSeq" id="WP_196414407.1">
    <property type="nucleotide sequence ID" value="NZ_JADQTO010000006.1"/>
</dbReference>
<accession>A0A931C5H1</accession>
<dbReference type="Pfam" id="PF01381">
    <property type="entry name" value="HTH_3"/>
    <property type="match status" value="1"/>
</dbReference>
<evidence type="ECO:0000256" key="2">
    <source>
        <dbReference type="SAM" id="MobiDB-lite"/>
    </source>
</evidence>
<evidence type="ECO:0000313" key="4">
    <source>
        <dbReference type="EMBL" id="MBG0562594.1"/>
    </source>
</evidence>
<dbReference type="PROSITE" id="PS50943">
    <property type="entry name" value="HTH_CROC1"/>
    <property type="match status" value="1"/>
</dbReference>
<dbReference type="InterPro" id="IPR050807">
    <property type="entry name" value="TransReg_Diox_bact_type"/>
</dbReference>
<dbReference type="InterPro" id="IPR001387">
    <property type="entry name" value="Cro/C1-type_HTH"/>
</dbReference>
<name>A0A931C5H1_9ACTN</name>
<keyword evidence="5" id="KW-1185">Reference proteome</keyword>
<comment type="caution">
    <text evidence="4">The sequence shown here is derived from an EMBL/GenBank/DDBJ whole genome shotgun (WGS) entry which is preliminary data.</text>
</comment>
<dbReference type="PANTHER" id="PTHR46797">
    <property type="entry name" value="HTH-TYPE TRANSCRIPTIONAL REGULATOR"/>
    <property type="match status" value="1"/>
</dbReference>
<evidence type="ECO:0000256" key="1">
    <source>
        <dbReference type="ARBA" id="ARBA00023125"/>
    </source>
</evidence>
<organism evidence="4 5">
    <name type="scientific">Actinoplanes aureus</name>
    <dbReference type="NCBI Taxonomy" id="2792083"/>
    <lineage>
        <taxon>Bacteria</taxon>
        <taxon>Bacillati</taxon>
        <taxon>Actinomycetota</taxon>
        <taxon>Actinomycetes</taxon>
        <taxon>Micromonosporales</taxon>
        <taxon>Micromonosporaceae</taxon>
        <taxon>Actinoplanes</taxon>
    </lineage>
</organism>
<dbReference type="Gene3D" id="1.10.260.40">
    <property type="entry name" value="lambda repressor-like DNA-binding domains"/>
    <property type="match status" value="1"/>
</dbReference>
<keyword evidence="1" id="KW-0238">DNA-binding</keyword>
<dbReference type="SUPFAM" id="SSF47413">
    <property type="entry name" value="lambda repressor-like DNA-binding domains"/>
    <property type="match status" value="1"/>
</dbReference>
<evidence type="ECO:0000259" key="3">
    <source>
        <dbReference type="PROSITE" id="PS50943"/>
    </source>
</evidence>
<feature type="region of interest" description="Disordered" evidence="2">
    <location>
        <begin position="115"/>
        <end position="146"/>
    </location>
</feature>
<evidence type="ECO:0000313" key="5">
    <source>
        <dbReference type="Proteomes" id="UP000598146"/>
    </source>
</evidence>
<protein>
    <submittedName>
        <fullName evidence="4">Helix-turn-helix transcriptional regulator</fullName>
    </submittedName>
</protein>
<dbReference type="InterPro" id="IPR010982">
    <property type="entry name" value="Lambda_DNA-bd_dom_sf"/>
</dbReference>
<feature type="domain" description="HTH cro/C1-type" evidence="3">
    <location>
        <begin position="28"/>
        <end position="82"/>
    </location>
</feature>
<dbReference type="PANTHER" id="PTHR46797:SF1">
    <property type="entry name" value="METHYLPHOSPHONATE SYNTHASE"/>
    <property type="match status" value="1"/>
</dbReference>
<dbReference type="SMART" id="SM00530">
    <property type="entry name" value="HTH_XRE"/>
    <property type="match status" value="1"/>
</dbReference>
<sequence>MVRRRLRDAQTRADVEDARTRRWLAWTLALVRKQRGVTQTELARRTGTHQSAISDIEQGQIDFRLSTIQKIARALGVTLEVHLRSDSWTSLYSWTQRSWPYDSSVRQAKVIESPDVKELRSGLPPRQRAGPQDEGEPEAGPSSVVNPAVVELEGNQYLSGEDLVEMAISRVSSASAEVSDVA</sequence>
<gene>
    <name evidence="4" type="ORF">I4J89_14145</name>
</gene>
<dbReference type="EMBL" id="JADQTO010000006">
    <property type="protein sequence ID" value="MBG0562594.1"/>
    <property type="molecule type" value="Genomic_DNA"/>
</dbReference>
<dbReference type="Proteomes" id="UP000598146">
    <property type="component" value="Unassembled WGS sequence"/>
</dbReference>
<dbReference type="GO" id="GO:0003700">
    <property type="term" value="F:DNA-binding transcription factor activity"/>
    <property type="evidence" value="ECO:0007669"/>
    <property type="project" value="TreeGrafter"/>
</dbReference>
<dbReference type="CDD" id="cd00093">
    <property type="entry name" value="HTH_XRE"/>
    <property type="match status" value="1"/>
</dbReference>
<dbReference type="GO" id="GO:0003677">
    <property type="term" value="F:DNA binding"/>
    <property type="evidence" value="ECO:0007669"/>
    <property type="project" value="UniProtKB-KW"/>
</dbReference>
<dbReference type="AlphaFoldDB" id="A0A931C5H1"/>
<dbReference type="GO" id="GO:0005829">
    <property type="term" value="C:cytosol"/>
    <property type="evidence" value="ECO:0007669"/>
    <property type="project" value="TreeGrafter"/>
</dbReference>
<reference evidence="4" key="1">
    <citation type="submission" date="2020-11" db="EMBL/GenBank/DDBJ databases">
        <title>Isolation and identification of active actinomycetes.</title>
        <authorList>
            <person name="Sun X."/>
        </authorList>
    </citation>
    <scope>NUCLEOTIDE SEQUENCE</scope>
    <source>
        <strain evidence="4">NEAU-A11</strain>
    </source>
</reference>